<evidence type="ECO:0000313" key="2">
    <source>
        <dbReference type="Proteomes" id="UP001206925"/>
    </source>
</evidence>
<dbReference type="AlphaFoldDB" id="A0AAD5D0I0"/>
<evidence type="ECO:0000313" key="1">
    <source>
        <dbReference type="EMBL" id="KAI7751786.1"/>
    </source>
</evidence>
<feature type="non-terminal residue" evidence="1">
    <location>
        <position position="133"/>
    </location>
</feature>
<feature type="non-terminal residue" evidence="1">
    <location>
        <position position="1"/>
    </location>
</feature>
<protein>
    <submittedName>
        <fullName evidence="1">Uncharacterized protein</fullName>
    </submittedName>
</protein>
<organism evidence="1 2">
    <name type="scientific">Ambrosia artemisiifolia</name>
    <name type="common">Common ragweed</name>
    <dbReference type="NCBI Taxonomy" id="4212"/>
    <lineage>
        <taxon>Eukaryota</taxon>
        <taxon>Viridiplantae</taxon>
        <taxon>Streptophyta</taxon>
        <taxon>Embryophyta</taxon>
        <taxon>Tracheophyta</taxon>
        <taxon>Spermatophyta</taxon>
        <taxon>Magnoliopsida</taxon>
        <taxon>eudicotyledons</taxon>
        <taxon>Gunneridae</taxon>
        <taxon>Pentapetalae</taxon>
        <taxon>asterids</taxon>
        <taxon>campanulids</taxon>
        <taxon>Asterales</taxon>
        <taxon>Asteraceae</taxon>
        <taxon>Asteroideae</taxon>
        <taxon>Heliantheae alliance</taxon>
        <taxon>Heliantheae</taxon>
        <taxon>Ambrosia</taxon>
    </lineage>
</organism>
<keyword evidence="2" id="KW-1185">Reference proteome</keyword>
<sequence>NNLISPSPIFNSFFETLKHKPSSSQSSSPSPSSLFYNQIFTFFSITLTHTSLPHHHVTPPPPINLITATIIRRQPLAAAHLLQPQNSSGRKDAYNEKNMARPFHHLSSLHRLSRCLPPSSLSIEDTALFKLGE</sequence>
<name>A0AAD5D0I0_AMBAR</name>
<gene>
    <name evidence="1" type="ORF">M8C21_012753</name>
</gene>
<dbReference type="Proteomes" id="UP001206925">
    <property type="component" value="Unassembled WGS sequence"/>
</dbReference>
<reference evidence="1" key="1">
    <citation type="submission" date="2022-06" db="EMBL/GenBank/DDBJ databases">
        <title>Uncovering the hologenomic basis of an extraordinary plant invasion.</title>
        <authorList>
            <person name="Bieker V.C."/>
            <person name="Martin M.D."/>
            <person name="Gilbert T."/>
            <person name="Hodgins K."/>
            <person name="Battlay P."/>
            <person name="Petersen B."/>
            <person name="Wilson J."/>
        </authorList>
    </citation>
    <scope>NUCLEOTIDE SEQUENCE</scope>
    <source>
        <strain evidence="1">AA19_3_7</strain>
        <tissue evidence="1">Leaf</tissue>
    </source>
</reference>
<accession>A0AAD5D0I0</accession>
<proteinExistence type="predicted"/>
<comment type="caution">
    <text evidence="1">The sequence shown here is derived from an EMBL/GenBank/DDBJ whole genome shotgun (WGS) entry which is preliminary data.</text>
</comment>
<dbReference type="EMBL" id="JAMZMK010005820">
    <property type="protein sequence ID" value="KAI7751786.1"/>
    <property type="molecule type" value="Genomic_DNA"/>
</dbReference>